<feature type="non-terminal residue" evidence="2">
    <location>
        <position position="1"/>
    </location>
</feature>
<feature type="transmembrane region" description="Helical" evidence="1">
    <location>
        <begin position="12"/>
        <end position="31"/>
    </location>
</feature>
<protein>
    <submittedName>
        <fullName evidence="2">Uncharacterized protein</fullName>
    </submittedName>
</protein>
<gene>
    <name evidence="2" type="ORF">LCGC14_1902620</name>
</gene>
<evidence type="ECO:0000313" key="2">
    <source>
        <dbReference type="EMBL" id="KKL90650.1"/>
    </source>
</evidence>
<comment type="caution">
    <text evidence="2">The sequence shown here is derived from an EMBL/GenBank/DDBJ whole genome shotgun (WGS) entry which is preliminary data.</text>
</comment>
<keyword evidence="1" id="KW-1133">Transmembrane helix</keyword>
<accession>A0A0F9IA06</accession>
<reference evidence="2" key="1">
    <citation type="journal article" date="2015" name="Nature">
        <title>Complex archaea that bridge the gap between prokaryotes and eukaryotes.</title>
        <authorList>
            <person name="Spang A."/>
            <person name="Saw J.H."/>
            <person name="Jorgensen S.L."/>
            <person name="Zaremba-Niedzwiedzka K."/>
            <person name="Martijn J."/>
            <person name="Lind A.E."/>
            <person name="van Eijk R."/>
            <person name="Schleper C."/>
            <person name="Guy L."/>
            <person name="Ettema T.J."/>
        </authorList>
    </citation>
    <scope>NUCLEOTIDE SEQUENCE</scope>
</reference>
<evidence type="ECO:0000256" key="1">
    <source>
        <dbReference type="SAM" id="Phobius"/>
    </source>
</evidence>
<name>A0A0F9IA06_9ZZZZ</name>
<keyword evidence="1" id="KW-0812">Transmembrane</keyword>
<dbReference type="AlphaFoldDB" id="A0A0F9IA06"/>
<feature type="transmembrane region" description="Helical" evidence="1">
    <location>
        <begin position="37"/>
        <end position="57"/>
    </location>
</feature>
<organism evidence="2">
    <name type="scientific">marine sediment metagenome</name>
    <dbReference type="NCBI Taxonomy" id="412755"/>
    <lineage>
        <taxon>unclassified sequences</taxon>
        <taxon>metagenomes</taxon>
        <taxon>ecological metagenomes</taxon>
    </lineage>
</organism>
<keyword evidence="1" id="KW-0472">Membrane</keyword>
<dbReference type="EMBL" id="LAZR01019955">
    <property type="protein sequence ID" value="KKL90650.1"/>
    <property type="molecule type" value="Genomic_DNA"/>
</dbReference>
<proteinExistence type="predicted"/>
<sequence>DRIMTTQKVSQGVVITGLLCITALLMFALALGYNGTLLALGVGVIAAVIGVAIPNPLKK</sequence>